<keyword evidence="7" id="KW-0862">Zinc</keyword>
<evidence type="ECO:0000256" key="2">
    <source>
        <dbReference type="ARBA" id="ARBA00004141"/>
    </source>
</evidence>
<evidence type="ECO:0000256" key="4">
    <source>
        <dbReference type="ARBA" id="ARBA00022670"/>
    </source>
</evidence>
<reference evidence="14" key="1">
    <citation type="submission" date="2023-07" db="EMBL/GenBank/DDBJ databases">
        <title>Conexibacter stalactiti sp. nov., isolated from stalactites in a lava cave and emended description of the genus Conexibacter.</title>
        <authorList>
            <person name="Lee S.D."/>
        </authorList>
    </citation>
    <scope>NUCLEOTIDE SEQUENCE [LARGE SCALE GENOMIC DNA]</scope>
    <source>
        <strain evidence="14">KCTC 39840</strain>
    </source>
</reference>
<evidence type="ECO:0000313" key="14">
    <source>
        <dbReference type="Proteomes" id="UP001284601"/>
    </source>
</evidence>
<dbReference type="Proteomes" id="UP001284601">
    <property type="component" value="Unassembled WGS sequence"/>
</dbReference>
<dbReference type="PANTHER" id="PTHR42837:SF2">
    <property type="entry name" value="MEMBRANE METALLOPROTEASE ARASP2, CHLOROPLASTIC-RELATED"/>
    <property type="match status" value="1"/>
</dbReference>
<evidence type="ECO:0000256" key="8">
    <source>
        <dbReference type="ARBA" id="ARBA00022989"/>
    </source>
</evidence>
<feature type="transmembrane region" description="Helical" evidence="11">
    <location>
        <begin position="280"/>
        <end position="301"/>
    </location>
</feature>
<dbReference type="InterPro" id="IPR008915">
    <property type="entry name" value="Peptidase_M50"/>
</dbReference>
<dbReference type="EMBL" id="JAWSTH010000062">
    <property type="protein sequence ID" value="MDW5596700.1"/>
    <property type="molecule type" value="Genomic_DNA"/>
</dbReference>
<proteinExistence type="inferred from homology"/>
<comment type="caution">
    <text evidence="13">The sequence shown here is derived from an EMBL/GenBank/DDBJ whole genome shotgun (WGS) entry which is preliminary data.</text>
</comment>
<name>A0ABU4HTW8_9ACTN</name>
<feature type="transmembrane region" description="Helical" evidence="11">
    <location>
        <begin position="330"/>
        <end position="346"/>
    </location>
</feature>
<keyword evidence="6" id="KW-0378">Hydrolase</keyword>
<dbReference type="Gene3D" id="2.30.42.10">
    <property type="match status" value="1"/>
</dbReference>
<evidence type="ECO:0000256" key="1">
    <source>
        <dbReference type="ARBA" id="ARBA00001947"/>
    </source>
</evidence>
<evidence type="ECO:0000256" key="9">
    <source>
        <dbReference type="ARBA" id="ARBA00023049"/>
    </source>
</evidence>
<dbReference type="GO" id="GO:0008233">
    <property type="term" value="F:peptidase activity"/>
    <property type="evidence" value="ECO:0007669"/>
    <property type="project" value="UniProtKB-KW"/>
</dbReference>
<keyword evidence="5 11" id="KW-0812">Transmembrane</keyword>
<dbReference type="RefSeq" id="WP_318599138.1">
    <property type="nucleotide sequence ID" value="NZ_JAWSTH010000062.1"/>
</dbReference>
<evidence type="ECO:0000256" key="6">
    <source>
        <dbReference type="ARBA" id="ARBA00022801"/>
    </source>
</evidence>
<keyword evidence="9" id="KW-0482">Metalloprotease</keyword>
<dbReference type="InterPro" id="IPR036034">
    <property type="entry name" value="PDZ_sf"/>
</dbReference>
<protein>
    <submittedName>
        <fullName evidence="13">Site-2 protease family protein</fullName>
    </submittedName>
</protein>
<dbReference type="InterPro" id="IPR004387">
    <property type="entry name" value="Pept_M50_Zn"/>
</dbReference>
<accession>A0ABU4HTW8</accession>
<feature type="transmembrane region" description="Helical" evidence="11">
    <location>
        <begin position="94"/>
        <end position="116"/>
    </location>
</feature>
<dbReference type="Pfam" id="PF02163">
    <property type="entry name" value="Peptidase_M50"/>
    <property type="match status" value="1"/>
</dbReference>
<keyword evidence="10 11" id="KW-0472">Membrane</keyword>
<dbReference type="SUPFAM" id="SSF50156">
    <property type="entry name" value="PDZ domain-like"/>
    <property type="match status" value="1"/>
</dbReference>
<reference evidence="13 14" key="2">
    <citation type="submission" date="2023-10" db="EMBL/GenBank/DDBJ databases">
        <authorList>
            <person name="Han X.F."/>
        </authorList>
    </citation>
    <scope>NUCLEOTIDE SEQUENCE [LARGE SCALE GENOMIC DNA]</scope>
    <source>
        <strain evidence="13 14">KCTC 39840</strain>
    </source>
</reference>
<evidence type="ECO:0000259" key="12">
    <source>
        <dbReference type="Pfam" id="PF02163"/>
    </source>
</evidence>
<evidence type="ECO:0000256" key="3">
    <source>
        <dbReference type="ARBA" id="ARBA00007931"/>
    </source>
</evidence>
<evidence type="ECO:0000256" key="10">
    <source>
        <dbReference type="ARBA" id="ARBA00023136"/>
    </source>
</evidence>
<keyword evidence="14" id="KW-1185">Reference proteome</keyword>
<organism evidence="13 14">
    <name type="scientific">Conexibacter stalactiti</name>
    <dbReference type="NCBI Taxonomy" id="1940611"/>
    <lineage>
        <taxon>Bacteria</taxon>
        <taxon>Bacillati</taxon>
        <taxon>Actinomycetota</taxon>
        <taxon>Thermoleophilia</taxon>
        <taxon>Solirubrobacterales</taxon>
        <taxon>Conexibacteraceae</taxon>
        <taxon>Conexibacter</taxon>
    </lineage>
</organism>
<comment type="similarity">
    <text evidence="3">Belongs to the peptidase M50B family.</text>
</comment>
<comment type="subcellular location">
    <subcellularLocation>
        <location evidence="2">Membrane</location>
        <topology evidence="2">Multi-pass membrane protein</topology>
    </subcellularLocation>
</comment>
<sequence>MTAILLAFIGFCALIVLHELGHFTAAKLVGMRVEKFSLFFGRPLAKVQKGETEYAIGWMPLGGYVRITGMNPTEEIPEEVAPRAYYRQPVWKRIVVIAAGPFVNIVIAFLIIWALLLANGQATDQPVVSKQDLGQPAAQYLQPNDRIVSVDGVRGDPAAIARQVSTHRCAGRQVDGCAAATPATVVVERDGRLQTFEITPRYDGTRGIERARLGFSYENATRNVGPVDASGVAVTGMWDVTTRTVETFGKLFQAREREQLSGVVGTSETLRQSFEFSTTLALYVLAIISLSLAIINLFPFLPLDGGHIFWALVEKIRGGRPVPFSVMEKAGAVGFVLVIMLFFIGLSNDIGRIGDGTLGDIGR</sequence>
<dbReference type="CDD" id="cd06163">
    <property type="entry name" value="S2P-M50_PDZ_RseP-like"/>
    <property type="match status" value="1"/>
</dbReference>
<keyword evidence="8 11" id="KW-1133">Transmembrane helix</keyword>
<evidence type="ECO:0000256" key="7">
    <source>
        <dbReference type="ARBA" id="ARBA00022833"/>
    </source>
</evidence>
<evidence type="ECO:0000256" key="11">
    <source>
        <dbReference type="SAM" id="Phobius"/>
    </source>
</evidence>
<dbReference type="PANTHER" id="PTHR42837">
    <property type="entry name" value="REGULATOR OF SIGMA-E PROTEASE RSEP"/>
    <property type="match status" value="1"/>
</dbReference>
<evidence type="ECO:0000256" key="5">
    <source>
        <dbReference type="ARBA" id="ARBA00022692"/>
    </source>
</evidence>
<comment type="cofactor">
    <cofactor evidence="1">
        <name>Zn(2+)</name>
        <dbReference type="ChEBI" id="CHEBI:29105"/>
    </cofactor>
</comment>
<keyword evidence="4 13" id="KW-0645">Protease</keyword>
<evidence type="ECO:0000313" key="13">
    <source>
        <dbReference type="EMBL" id="MDW5596700.1"/>
    </source>
</evidence>
<feature type="domain" description="Peptidase M50" evidence="12">
    <location>
        <begin position="7"/>
        <end position="341"/>
    </location>
</feature>
<gene>
    <name evidence="13" type="ORF">R7226_20295</name>
</gene>
<dbReference type="GO" id="GO:0006508">
    <property type="term" value="P:proteolysis"/>
    <property type="evidence" value="ECO:0007669"/>
    <property type="project" value="UniProtKB-KW"/>
</dbReference>